<comment type="similarity">
    <text evidence="1">Belongs to the 'phage' integrase family.</text>
</comment>
<evidence type="ECO:0000256" key="1">
    <source>
        <dbReference type="ARBA" id="ARBA00008857"/>
    </source>
</evidence>
<dbReference type="AlphaFoldDB" id="W8WYC5"/>
<dbReference type="STRING" id="1437824.BN940_10646"/>
<evidence type="ECO:0000256" key="2">
    <source>
        <dbReference type="ARBA" id="ARBA00022908"/>
    </source>
</evidence>
<evidence type="ECO:0000313" key="3">
    <source>
        <dbReference type="EMBL" id="CDM24589.1"/>
    </source>
</evidence>
<dbReference type="InterPro" id="IPR011010">
    <property type="entry name" value="DNA_brk_join_enz"/>
</dbReference>
<proteinExistence type="inferred from homology"/>
<dbReference type="RefSeq" id="WP_242404171.1">
    <property type="nucleotide sequence ID" value="NZ_HG916765.1"/>
</dbReference>
<evidence type="ECO:0000313" key="4">
    <source>
        <dbReference type="Proteomes" id="UP000019805"/>
    </source>
</evidence>
<dbReference type="EMBL" id="HG916765">
    <property type="protein sequence ID" value="CDM24589.1"/>
    <property type="molecule type" value="Genomic_DNA"/>
</dbReference>
<accession>W8WYC5</accession>
<organism evidence="3 4">
    <name type="scientific">Castellaniella defragrans (strain DSM 12143 / CCUG 39792 / 65Phen)</name>
    <name type="common">Alcaligenes defragrans</name>
    <dbReference type="NCBI Taxonomy" id="1437824"/>
    <lineage>
        <taxon>Bacteria</taxon>
        <taxon>Pseudomonadati</taxon>
        <taxon>Pseudomonadota</taxon>
        <taxon>Betaproteobacteria</taxon>
        <taxon>Burkholderiales</taxon>
        <taxon>Alcaligenaceae</taxon>
        <taxon>Castellaniella</taxon>
    </lineage>
</organism>
<dbReference type="GO" id="GO:0015074">
    <property type="term" value="P:DNA integration"/>
    <property type="evidence" value="ECO:0007669"/>
    <property type="project" value="UniProtKB-KW"/>
</dbReference>
<keyword evidence="4" id="KW-1185">Reference proteome</keyword>
<name>W8WYC5_CASD6</name>
<dbReference type="InterPro" id="IPR050808">
    <property type="entry name" value="Phage_Integrase"/>
</dbReference>
<protein>
    <submittedName>
        <fullName evidence="3">Phage integrase family protein</fullName>
    </submittedName>
</protein>
<reference evidence="3 4" key="1">
    <citation type="journal article" date="2014" name="BMC Microbiol.">
        <title>The oxygen-independent metabolism of cyclic monoterpenes in Castellaniella defragrans 65Phen.</title>
        <authorList>
            <person name="Petasch J."/>
            <person name="Disch E.M."/>
            <person name="Markert S."/>
            <person name="Becher D."/>
            <person name="Schweder T."/>
            <person name="Huttel B."/>
            <person name="Reinhardt R."/>
            <person name="Harder J."/>
        </authorList>
    </citation>
    <scope>NUCLEOTIDE SEQUENCE [LARGE SCALE GENOMIC DNA]</scope>
    <source>
        <strain evidence="3">65Phen</strain>
    </source>
</reference>
<dbReference type="HOGENOM" id="CLU_2141367_0_0_4"/>
<dbReference type="GO" id="GO:0003677">
    <property type="term" value="F:DNA binding"/>
    <property type="evidence" value="ECO:0007669"/>
    <property type="project" value="InterPro"/>
</dbReference>
<dbReference type="PATRIC" id="fig|1437824.5.peg.2109"/>
<dbReference type="KEGG" id="cdn:BN940_10646"/>
<dbReference type="eggNOG" id="COG0582">
    <property type="taxonomic scope" value="Bacteria"/>
</dbReference>
<dbReference type="PANTHER" id="PTHR30629">
    <property type="entry name" value="PROPHAGE INTEGRASE"/>
    <property type="match status" value="1"/>
</dbReference>
<dbReference type="Proteomes" id="UP000019805">
    <property type="component" value="Chromosome"/>
</dbReference>
<sequence length="112" mass="12560">MLAASSFNHAIGRLGYGGRFSAHGFRATATTLLGLLGYPDKLVDLQLAHRRRDASRAPYDHARFVGSRTLLMQDWADILRALADGERYARLSQAFGPLSERRTRMLSVIERE</sequence>
<keyword evidence="2" id="KW-0229">DNA integration</keyword>
<dbReference type="SUPFAM" id="SSF56349">
    <property type="entry name" value="DNA breaking-rejoining enzymes"/>
    <property type="match status" value="1"/>
</dbReference>
<dbReference type="PANTHER" id="PTHR30629:SF2">
    <property type="entry name" value="PROPHAGE INTEGRASE INTS-RELATED"/>
    <property type="match status" value="1"/>
</dbReference>
<gene>
    <name evidence="3" type="ORF">BN940_10646</name>
</gene>